<dbReference type="PANTHER" id="PTHR11011">
    <property type="entry name" value="MALE STERILITY PROTEIN 2-RELATED"/>
    <property type="match status" value="1"/>
</dbReference>
<keyword evidence="1" id="KW-0521">NADP</keyword>
<dbReference type="InterPro" id="IPR013120">
    <property type="entry name" value="FAR_NAD-bd"/>
</dbReference>
<comment type="catalytic activity">
    <reaction evidence="1">
        <text>a long-chain fatty acyl-CoA + 2 NADPH + 2 H(+) = a long-chain primary fatty alcohol + 2 NADP(+) + CoA</text>
        <dbReference type="Rhea" id="RHEA:52716"/>
        <dbReference type="ChEBI" id="CHEBI:15378"/>
        <dbReference type="ChEBI" id="CHEBI:57287"/>
        <dbReference type="ChEBI" id="CHEBI:57783"/>
        <dbReference type="ChEBI" id="CHEBI:58349"/>
        <dbReference type="ChEBI" id="CHEBI:77396"/>
        <dbReference type="ChEBI" id="CHEBI:83139"/>
        <dbReference type="EC" id="1.2.1.84"/>
    </reaction>
</comment>
<organism evidence="3 4">
    <name type="scientific">Tetragonisca angustula</name>
    <dbReference type="NCBI Taxonomy" id="166442"/>
    <lineage>
        <taxon>Eukaryota</taxon>
        <taxon>Metazoa</taxon>
        <taxon>Ecdysozoa</taxon>
        <taxon>Arthropoda</taxon>
        <taxon>Hexapoda</taxon>
        <taxon>Insecta</taxon>
        <taxon>Pterygota</taxon>
        <taxon>Neoptera</taxon>
        <taxon>Endopterygota</taxon>
        <taxon>Hymenoptera</taxon>
        <taxon>Apocrita</taxon>
        <taxon>Aculeata</taxon>
        <taxon>Apoidea</taxon>
        <taxon>Anthophila</taxon>
        <taxon>Apidae</taxon>
        <taxon>Tetragonisca</taxon>
    </lineage>
</organism>
<gene>
    <name evidence="3" type="ORF">QLX08_010264</name>
</gene>
<dbReference type="GO" id="GO:0035336">
    <property type="term" value="P:long-chain fatty-acyl-CoA metabolic process"/>
    <property type="evidence" value="ECO:0007669"/>
    <property type="project" value="TreeGrafter"/>
</dbReference>
<dbReference type="InterPro" id="IPR026055">
    <property type="entry name" value="FAR"/>
</dbReference>
<sequence length="336" mass="37787">MKFEKVKTCTMDKTNTEIHKESSQTNSIEEFYADSVILLTGATGFVGKGLLEKLLRVYPRIAAIFILLRPKRSQTIEERFKKLIDDLVFEFMKEKHGSSIFSKLQSVEGDISLPNLGLSLVDRIVLIEKVNIVFHVAAAITFKQPLDDAVNTNTKNTSRVIDLCKEMNKIISYIHVSTAYSNAYLSEIEEKVYTTSWEPSAVIDICDKQDKNSIALLEESILKIHPNTYTFTKNLAEQIVFSDSKSFPTAIVRPRIIGASLEQPCPSWVDNVYGVTGAGLQIAKGIVNMFVTKKDTRLNLVPVDYVVDTILCAAWHVTVHWEVEVYNCTSNADPVR</sequence>
<keyword evidence="4" id="KW-1185">Reference proteome</keyword>
<dbReference type="PANTHER" id="PTHR11011:SF107">
    <property type="entry name" value="FATTY ACYL-COA REDUCTASE"/>
    <property type="match status" value="1"/>
</dbReference>
<dbReference type="InterPro" id="IPR036291">
    <property type="entry name" value="NAD(P)-bd_dom_sf"/>
</dbReference>
<comment type="similarity">
    <text evidence="1">Belongs to the fatty acyl-CoA reductase family.</text>
</comment>
<evidence type="ECO:0000259" key="2">
    <source>
        <dbReference type="Pfam" id="PF07993"/>
    </source>
</evidence>
<evidence type="ECO:0000313" key="4">
    <source>
        <dbReference type="Proteomes" id="UP001432146"/>
    </source>
</evidence>
<keyword evidence="1" id="KW-0560">Oxidoreductase</keyword>
<reference evidence="3 4" key="1">
    <citation type="submission" date="2024-05" db="EMBL/GenBank/DDBJ databases">
        <title>The nuclear and mitochondrial genome assemblies of Tetragonisca angustula (Apidae: Meliponini), a tiny yet remarkable pollinator in the Neotropics.</title>
        <authorList>
            <person name="Ferrari R."/>
            <person name="Ricardo P.C."/>
            <person name="Dias F.C."/>
            <person name="Araujo N.S."/>
            <person name="Soares D.O."/>
            <person name="Zhou Q.-S."/>
            <person name="Zhu C.-D."/>
            <person name="Coutinho L."/>
            <person name="Airas M.C."/>
            <person name="Batista T.M."/>
        </authorList>
    </citation>
    <scope>NUCLEOTIDE SEQUENCE [LARGE SCALE GENOMIC DNA]</scope>
    <source>
        <strain evidence="3">ASF017062</strain>
        <tissue evidence="3">Abdomen</tissue>
    </source>
</reference>
<evidence type="ECO:0000313" key="3">
    <source>
        <dbReference type="EMBL" id="KAK9295409.1"/>
    </source>
</evidence>
<dbReference type="SUPFAM" id="SSF51735">
    <property type="entry name" value="NAD(P)-binding Rossmann-fold domains"/>
    <property type="match status" value="1"/>
</dbReference>
<keyword evidence="1" id="KW-0443">Lipid metabolism</keyword>
<dbReference type="Pfam" id="PF07993">
    <property type="entry name" value="NAD_binding_4"/>
    <property type="match status" value="1"/>
</dbReference>
<name>A0AAW0ZD39_9HYME</name>
<dbReference type="GO" id="GO:0005777">
    <property type="term" value="C:peroxisome"/>
    <property type="evidence" value="ECO:0007669"/>
    <property type="project" value="TreeGrafter"/>
</dbReference>
<feature type="domain" description="Thioester reductase (TE)" evidence="2">
    <location>
        <begin position="39"/>
        <end position="310"/>
    </location>
</feature>
<dbReference type="Gene3D" id="3.40.50.720">
    <property type="entry name" value="NAD(P)-binding Rossmann-like Domain"/>
    <property type="match status" value="1"/>
</dbReference>
<protein>
    <recommendedName>
        <fullName evidence="1">Fatty acyl-CoA reductase</fullName>
        <ecNumber evidence="1">1.2.1.84</ecNumber>
    </recommendedName>
</protein>
<comment type="caution">
    <text evidence="3">The sequence shown here is derived from an EMBL/GenBank/DDBJ whole genome shotgun (WGS) entry which is preliminary data.</text>
</comment>
<dbReference type="EC" id="1.2.1.84" evidence="1"/>
<dbReference type="AlphaFoldDB" id="A0AAW0ZD39"/>
<comment type="function">
    <text evidence="1">Catalyzes the reduction of fatty acyl-CoA to fatty alcohols.</text>
</comment>
<accession>A0AAW0ZD39</accession>
<dbReference type="CDD" id="cd05236">
    <property type="entry name" value="FAR-N_SDR_e"/>
    <property type="match status" value="1"/>
</dbReference>
<proteinExistence type="inferred from homology"/>
<keyword evidence="1" id="KW-0444">Lipid biosynthesis</keyword>
<dbReference type="GO" id="GO:0102965">
    <property type="term" value="F:alcohol-forming long-chain fatty acyl-CoA reductase activity"/>
    <property type="evidence" value="ECO:0007669"/>
    <property type="project" value="UniProtKB-EC"/>
</dbReference>
<dbReference type="Proteomes" id="UP001432146">
    <property type="component" value="Unassembled WGS sequence"/>
</dbReference>
<dbReference type="GO" id="GO:0080019">
    <property type="term" value="F:alcohol-forming very long-chain fatty acyl-CoA reductase activity"/>
    <property type="evidence" value="ECO:0007669"/>
    <property type="project" value="InterPro"/>
</dbReference>
<dbReference type="EMBL" id="JAWNGG020000264">
    <property type="protein sequence ID" value="KAK9295409.1"/>
    <property type="molecule type" value="Genomic_DNA"/>
</dbReference>
<evidence type="ECO:0000256" key="1">
    <source>
        <dbReference type="RuleBase" id="RU363097"/>
    </source>
</evidence>